<evidence type="ECO:0000256" key="13">
    <source>
        <dbReference type="SAM" id="Coils"/>
    </source>
</evidence>
<evidence type="ECO:0000256" key="7">
    <source>
        <dbReference type="ARBA" id="ARBA00022889"/>
    </source>
</evidence>
<evidence type="ECO:0000256" key="6">
    <source>
        <dbReference type="ARBA" id="ARBA00022869"/>
    </source>
</evidence>
<evidence type="ECO:0000259" key="16">
    <source>
        <dbReference type="PROSITE" id="PS51116"/>
    </source>
</evidence>
<dbReference type="Proteomes" id="UP000694383">
    <property type="component" value="Unplaced"/>
</dbReference>
<evidence type="ECO:0000256" key="14">
    <source>
        <dbReference type="SAM" id="SignalP"/>
    </source>
</evidence>
<dbReference type="InterPro" id="IPR056558">
    <property type="entry name" value="LAMB1-4_helical"/>
</dbReference>
<keyword evidence="8 13" id="KW-0175">Coiled coil</keyword>
<dbReference type="Pfam" id="PF00053">
    <property type="entry name" value="EGF_laminin"/>
    <property type="match status" value="12"/>
</dbReference>
<dbReference type="PROSITE" id="PS51116">
    <property type="entry name" value="LAMININ_IVB"/>
    <property type="match status" value="1"/>
</dbReference>
<feature type="domain" description="Laminin EGF-like" evidence="15">
    <location>
        <begin position="804"/>
        <end position="851"/>
    </location>
</feature>
<dbReference type="InterPro" id="IPR002049">
    <property type="entry name" value="LE_dom"/>
</dbReference>
<feature type="domain" description="Laminin EGF-like" evidence="15">
    <location>
        <begin position="1006"/>
        <end position="1057"/>
    </location>
</feature>
<dbReference type="PROSITE" id="PS51117">
    <property type="entry name" value="LAMININ_NTER"/>
    <property type="match status" value="1"/>
</dbReference>
<keyword evidence="11 12" id="KW-0424">Laminin EGF-like domain</keyword>
<dbReference type="CDD" id="cd00055">
    <property type="entry name" value="EGF_Lam"/>
    <property type="match status" value="13"/>
</dbReference>
<feature type="disulfide bond" evidence="12">
    <location>
        <begin position="1136"/>
        <end position="1145"/>
    </location>
</feature>
<keyword evidence="19" id="KW-1185">Reference proteome</keyword>
<dbReference type="GO" id="GO:0007155">
    <property type="term" value="P:cell adhesion"/>
    <property type="evidence" value="ECO:0007669"/>
    <property type="project" value="UniProtKB-KW"/>
</dbReference>
<dbReference type="Ensembl" id="ENSOSIT00000039954.1">
    <property type="protein sequence ID" value="ENSOSIP00000037905.1"/>
    <property type="gene ID" value="ENSOSIG00000018652.1"/>
</dbReference>
<feature type="disulfide bond" evidence="12">
    <location>
        <begin position="465"/>
        <end position="474"/>
    </location>
</feature>
<dbReference type="Pfam" id="PF00055">
    <property type="entry name" value="Laminin_N"/>
    <property type="match status" value="1"/>
</dbReference>
<evidence type="ECO:0000256" key="12">
    <source>
        <dbReference type="PROSITE-ProRule" id="PRU00460"/>
    </source>
</evidence>
<feature type="domain" description="Laminin EGF-like" evidence="15">
    <location>
        <begin position="852"/>
        <end position="897"/>
    </location>
</feature>
<evidence type="ECO:0000256" key="4">
    <source>
        <dbReference type="ARBA" id="ARBA00022729"/>
    </source>
</evidence>
<proteinExistence type="predicted"/>
<dbReference type="InterPro" id="IPR000742">
    <property type="entry name" value="EGF"/>
</dbReference>
<evidence type="ECO:0000256" key="8">
    <source>
        <dbReference type="ARBA" id="ARBA00023054"/>
    </source>
</evidence>
<dbReference type="FunFam" id="2.10.25.10:FF:000188">
    <property type="entry name" value="Laminin subunit gamma 2"/>
    <property type="match status" value="3"/>
</dbReference>
<feature type="domain" description="Laminin N-terminal" evidence="17">
    <location>
        <begin position="28"/>
        <end position="268"/>
    </location>
</feature>
<keyword evidence="6" id="KW-0084">Basement membrane</keyword>
<dbReference type="FunFam" id="2.10.25.10:FF:000084">
    <property type="entry name" value="Laminin subunit alpha 3"/>
    <property type="match status" value="1"/>
</dbReference>
<evidence type="ECO:0000256" key="1">
    <source>
        <dbReference type="ARBA" id="ARBA00004302"/>
    </source>
</evidence>
<feature type="disulfide bond" evidence="12">
    <location>
        <begin position="806"/>
        <end position="823"/>
    </location>
</feature>
<dbReference type="Pfam" id="PF23219">
    <property type="entry name" value="LAMB1"/>
    <property type="match status" value="1"/>
</dbReference>
<feature type="domain" description="Laminin EGF-like" evidence="15">
    <location>
        <begin position="1058"/>
        <end position="1114"/>
    </location>
</feature>
<feature type="disulfide bond" evidence="12">
    <location>
        <begin position="360"/>
        <end position="369"/>
    </location>
</feature>
<feature type="disulfide bond" evidence="12">
    <location>
        <begin position="917"/>
        <end position="926"/>
    </location>
</feature>
<dbReference type="PRINTS" id="PR00011">
    <property type="entry name" value="EGFLAMININ"/>
</dbReference>
<feature type="disulfide bond" evidence="12">
    <location>
        <begin position="415"/>
        <end position="424"/>
    </location>
</feature>
<dbReference type="FunFam" id="2.10.25.10:FF:000135">
    <property type="entry name" value="Laminin subunit beta 4"/>
    <property type="match status" value="1"/>
</dbReference>
<feature type="disulfide bond" evidence="12">
    <location>
        <begin position="854"/>
        <end position="871"/>
    </location>
</feature>
<dbReference type="FunFam" id="2.10.25.10:FF:000130">
    <property type="entry name" value="Laminin subunit beta 1"/>
    <property type="match status" value="1"/>
</dbReference>
<sequence length="1781" mass="196962">MKTVVILLIVLFPAVHLLYLSDLQDQCPNDLCKPPLGDLMVGRQAQLIASSTCGLNGPEQYCTTGHLQEAQNCYMCDSQLPYSYHTNQNSHRIENVITSSDPDKKMAWWQSQNGVHHVSIQLDLETVFQFSHLVLTFKSFRPAAMLVERSKDFGQTWKIFRFFAEDCALHFPSVWSRPAASIDDIICDSRFSGPEPSTGGEVVLQALDPMFEIEDPYAAKIKDLISVTNIRLNFTRLPSLEDTLSARSQRSPVDKNYYALFNMVIQGSCFCNGHGSQCVSVAGGQPGMVNARCVCHHNTAGDNCERCQEFHQDTPWSPGGKTSVNVCRKCNCHGHSDACRFDAARYQLTGGVSGGVCDNCQHYRTGPQCERCQNFMYQDPEKTLVDPHGCIPCDCDPDGSYDGGLCDALTGRCFCKENVEGWRCDRCKEGFFGLRRENPSGCHECHCHTLGSVASCDPLTGSCKCEALASGPHCDHCVTGFWGLGNSTVRCSPCDCDIGGAHSTRCSPEDGQCHCLPNMIGRRCSEPAHEHFLPPLNYFLYEAELASPLPEIRLSPPMPPSSSVQSPKVLPPCEQYFKERGFDFSFSSGQIVLVQRARQLRNPQKRQVQNIIPLEPGYASQIIPRQQLSGQTVTWTGLGLVRVLEGTGLAFTVDNLSSSMNYQLVLHYEQETLSDWLATINIRMLLPGDKGCGEDSIGKMVLNLPVNSRVGILESQVCLNAGGLYLIEVVFNSQPTTEGLHILVDSMGLIPSTQSFQDCSQKSLQPFRCTGLNIGPDSQESQPEVCERLIKSLSARIHNGATACKCNLTGSLGPACSKLGGSCECKPNVIGHCCDTCAPLTFGFGSEGCKRCECDPRGSISECCDQVEGQCVCHPEVVGRRCDHCKAGFWGFPDCRPCECGGHSETCHGETGACVNCREHTTGVRCERCVDGYYGNPMSRQPCQPCLCPETLTSGRFFATSCQQDPQYLSGTCDCWVGHTGSRCDRCLPGFFGDLAAPGSFHCRPCLCNNNTSPDDPDPCDRTTGECSRCLHNTGGHNCQGCKPGYYGNALKQDCKECSCDHRGTMESRCPEHSPCLCNPMTGQCPCRRGVEGDQCDQCEDGFWDLNGWGGCQPCSCDPEHSTSNICDKVTGQCPCHPDFGGQHCDKCGENYFGSPELQCFPCDCDLEGTERPSCDPETGECSCRLGISGIFCDECSPGYGSTFPACRICHPCTPQWAEDIADVQKAAQRMKTFIPRHDSPLQQTVSSQQQRILDGYFKVGSLVNVMPVFLPRLRKMEKLYMKMRMLKDSIDTNTILINPSALLLTEIHNTKQQSKKFLNNLNVKVIQGVDAERGVIKELVLQILKHHKAFTLYKKRLRNSITALEDSMDTRQEVKSKLRMCSSTGALTKLEQKVKDLNVFAINHKAFSGPCLKNCSVGDGDCALVLGGPNCDEVVSISHIASGTVEKAKDQLIGFQAQFQRAERKIYDAQKLTQTIRDEARILHIQISNNAGTLQKQRNRTRDILQQATLLITDNTVPAEDIKEMAKNVLSIQLPLSADEIWSMINISNNLKSKAGKGRHNLTELKENAAVGQGLLHKVQLNRRKTVSVDINNVSRDVFEVHRDHAKTSEDLTKASEDQNESNAQIKDVESKLDTIKMKLEKAADLFTEMKNMRDNTEQNSLLVTEAANAADAGYNHTDDAERKRLLVMKLFEVLKKKTSALTLAANTPHQLNEIAKVAEDFETQVEDKFKQTQVLEEKINLLLNRKKQKEFELFKLLKMVDSLRQEILSRVVSYSSCSS</sequence>
<feature type="disulfide bond" evidence="12">
    <location>
        <begin position="1117"/>
        <end position="1134"/>
    </location>
</feature>
<dbReference type="PANTHER" id="PTHR10574:SF279">
    <property type="entry name" value="LAMININ SUBUNIT BETA 4"/>
    <property type="match status" value="1"/>
</dbReference>
<feature type="disulfide bond" evidence="12">
    <location>
        <begin position="929"/>
        <end position="943"/>
    </location>
</feature>
<evidence type="ECO:0000256" key="10">
    <source>
        <dbReference type="ARBA" id="ARBA00023180"/>
    </source>
</evidence>
<dbReference type="InterPro" id="IPR008211">
    <property type="entry name" value="Laminin_N"/>
</dbReference>
<dbReference type="InterPro" id="IPR013015">
    <property type="entry name" value="Laminin_IV_B"/>
</dbReference>
<evidence type="ECO:0000256" key="11">
    <source>
        <dbReference type="ARBA" id="ARBA00023292"/>
    </source>
</evidence>
<dbReference type="SMART" id="SM00181">
    <property type="entry name" value="EGF"/>
    <property type="match status" value="7"/>
</dbReference>
<keyword evidence="4 14" id="KW-0732">Signal</keyword>
<dbReference type="Gene3D" id="2.10.25.10">
    <property type="entry name" value="Laminin"/>
    <property type="match status" value="11"/>
</dbReference>
<feature type="coiled-coil region" evidence="13">
    <location>
        <begin position="1613"/>
        <end position="1661"/>
    </location>
</feature>
<dbReference type="SMART" id="SM00180">
    <property type="entry name" value="EGF_Lam"/>
    <property type="match status" value="13"/>
</dbReference>
<feature type="disulfide bond" evidence="12">
    <location>
        <begin position="1163"/>
        <end position="1175"/>
    </location>
</feature>
<comment type="subcellular location">
    <subcellularLocation>
        <location evidence="1">Secreted</location>
        <location evidence="1">Extracellular space</location>
        <location evidence="1">Extracellular matrix</location>
        <location evidence="1">Basement membrane</location>
    </subcellularLocation>
</comment>
<feature type="disulfide bond" evidence="12">
    <location>
        <begin position="1115"/>
        <end position="1127"/>
    </location>
</feature>
<evidence type="ECO:0000313" key="19">
    <source>
        <dbReference type="Proteomes" id="UP000694383"/>
    </source>
</evidence>
<evidence type="ECO:0000256" key="9">
    <source>
        <dbReference type="ARBA" id="ARBA00023157"/>
    </source>
</evidence>
<dbReference type="PANTHER" id="PTHR10574">
    <property type="entry name" value="NETRIN/LAMININ-RELATED"/>
    <property type="match status" value="1"/>
</dbReference>
<feature type="domain" description="Laminin IV type B" evidence="16">
    <location>
        <begin position="533"/>
        <end position="798"/>
    </location>
</feature>
<feature type="domain" description="Laminin EGF-like" evidence="15">
    <location>
        <begin position="1115"/>
        <end position="1162"/>
    </location>
</feature>
<dbReference type="InterPro" id="IPR050440">
    <property type="entry name" value="Laminin/Netrin_ECM"/>
</dbReference>
<feature type="signal peptide" evidence="14">
    <location>
        <begin position="1"/>
        <end position="17"/>
    </location>
</feature>
<dbReference type="FunFam" id="2.60.120.260:FF:000010">
    <property type="entry name" value="Laminin subunit beta 1"/>
    <property type="match status" value="1"/>
</dbReference>
<name>A0A8C7Z481_9TELE</name>
<feature type="disulfide bond" evidence="12">
    <location>
        <begin position="825"/>
        <end position="834"/>
    </location>
</feature>
<dbReference type="GO" id="GO:0005604">
    <property type="term" value="C:basement membrane"/>
    <property type="evidence" value="ECO:0007669"/>
    <property type="project" value="UniProtKB-SubCell"/>
</dbReference>
<keyword evidence="10" id="KW-0325">Glycoprotein</keyword>
<feature type="domain" description="Laminin EGF-like" evidence="15">
    <location>
        <begin position="330"/>
        <end position="392"/>
    </location>
</feature>
<keyword evidence="5" id="KW-0677">Repeat</keyword>
<dbReference type="GeneTree" id="ENSGT00940000165244"/>
<evidence type="ECO:0000256" key="2">
    <source>
        <dbReference type="ARBA" id="ARBA00022525"/>
    </source>
</evidence>
<dbReference type="Gene3D" id="2.170.300.10">
    <property type="entry name" value="Tie2 ligand-binding domain superfamily"/>
    <property type="match status" value="1"/>
</dbReference>
<keyword evidence="2" id="KW-0964">Secreted</keyword>
<evidence type="ECO:0008006" key="20">
    <source>
        <dbReference type="Google" id="ProtNLM"/>
    </source>
</evidence>
<reference evidence="18" key="1">
    <citation type="submission" date="2025-08" db="UniProtKB">
        <authorList>
            <consortium name="Ensembl"/>
        </authorList>
    </citation>
    <scope>IDENTIFICATION</scope>
</reference>
<dbReference type="Pfam" id="PF24999">
    <property type="entry name" value="LAMB4"/>
    <property type="match status" value="1"/>
</dbReference>
<feature type="disulfide bond" evidence="12">
    <location>
        <begin position="852"/>
        <end position="864"/>
    </location>
</feature>
<feature type="disulfide bond" evidence="12">
    <location>
        <begin position="1165"/>
        <end position="1182"/>
    </location>
</feature>
<evidence type="ECO:0000313" key="18">
    <source>
        <dbReference type="Ensembl" id="ENSOSIP00000037905.1"/>
    </source>
</evidence>
<dbReference type="Pfam" id="PF21199">
    <property type="entry name" value="LAMININ_IV_B"/>
    <property type="match status" value="1"/>
</dbReference>
<feature type="disulfide bond" evidence="12">
    <location>
        <begin position="804"/>
        <end position="816"/>
    </location>
</feature>
<keyword evidence="7" id="KW-0130">Cell adhesion</keyword>
<dbReference type="GO" id="GO:0009887">
    <property type="term" value="P:animal organ morphogenesis"/>
    <property type="evidence" value="ECO:0007669"/>
    <property type="project" value="TreeGrafter"/>
</dbReference>
<keyword evidence="9 12" id="KW-1015">Disulfide bond</keyword>
<dbReference type="FunFam" id="2.10.25.10:FF:000011">
    <property type="entry name" value="Cadherin EGF LAG seven-pass G-type receptor"/>
    <property type="match status" value="2"/>
</dbReference>
<keyword evidence="3" id="KW-0272">Extracellular matrix</keyword>
<feature type="chain" id="PRO_5034345686" description="Laminin subunit beta-4" evidence="14">
    <location>
        <begin position="18"/>
        <end position="1781"/>
    </location>
</feature>
<dbReference type="GO" id="GO:0009888">
    <property type="term" value="P:tissue development"/>
    <property type="evidence" value="ECO:0007669"/>
    <property type="project" value="TreeGrafter"/>
</dbReference>
<feature type="disulfide bond" evidence="12">
    <location>
        <begin position="477"/>
        <end position="491"/>
    </location>
</feature>
<dbReference type="SMART" id="SM00136">
    <property type="entry name" value="LamNT"/>
    <property type="match status" value="1"/>
</dbReference>
<organism evidence="18 19">
    <name type="scientific">Oryzias sinensis</name>
    <name type="common">Chinese medaka</name>
    <dbReference type="NCBI Taxonomy" id="183150"/>
    <lineage>
        <taxon>Eukaryota</taxon>
        <taxon>Metazoa</taxon>
        <taxon>Chordata</taxon>
        <taxon>Craniata</taxon>
        <taxon>Vertebrata</taxon>
        <taxon>Euteleostomi</taxon>
        <taxon>Actinopterygii</taxon>
        <taxon>Neopterygii</taxon>
        <taxon>Teleostei</taxon>
        <taxon>Neoteleostei</taxon>
        <taxon>Acanthomorphata</taxon>
        <taxon>Ovalentaria</taxon>
        <taxon>Atherinomorphae</taxon>
        <taxon>Beloniformes</taxon>
        <taxon>Adrianichthyidae</taxon>
        <taxon>Oryziinae</taxon>
        <taxon>Oryzias</taxon>
    </lineage>
</organism>
<feature type="disulfide bond" evidence="12">
    <location>
        <begin position="1087"/>
        <end position="1096"/>
    </location>
</feature>
<dbReference type="Gene3D" id="2.60.120.260">
    <property type="entry name" value="Galactose-binding domain-like"/>
    <property type="match status" value="1"/>
</dbReference>
<feature type="domain" description="Laminin EGF-like" evidence="15">
    <location>
        <begin position="1163"/>
        <end position="1215"/>
    </location>
</feature>
<feature type="disulfide bond" evidence="12">
    <location>
        <begin position="1184"/>
        <end position="1193"/>
    </location>
</feature>
<evidence type="ECO:0000256" key="5">
    <source>
        <dbReference type="ARBA" id="ARBA00022737"/>
    </source>
</evidence>
<feature type="domain" description="Laminin EGF-like" evidence="15">
    <location>
        <begin position="445"/>
        <end position="493"/>
    </location>
</feature>
<protein>
    <recommendedName>
        <fullName evidence="20">Laminin subunit beta-4</fullName>
    </recommendedName>
</protein>
<dbReference type="PROSITE" id="PS01248">
    <property type="entry name" value="EGF_LAM_1"/>
    <property type="match status" value="6"/>
</dbReference>
<dbReference type="SUPFAM" id="SSF57196">
    <property type="entry name" value="EGF/Laminin"/>
    <property type="match status" value="12"/>
</dbReference>
<feature type="disulfide bond" evidence="12">
    <location>
        <begin position="873"/>
        <end position="882"/>
    </location>
</feature>
<feature type="disulfide bond" evidence="12">
    <location>
        <begin position="1030"/>
        <end position="1039"/>
    </location>
</feature>
<evidence type="ECO:0000259" key="17">
    <source>
        <dbReference type="PROSITE" id="PS51117"/>
    </source>
</evidence>
<accession>A0A8C7Z481</accession>
<feature type="domain" description="Laminin EGF-like" evidence="15">
    <location>
        <begin position="898"/>
        <end position="945"/>
    </location>
</feature>
<evidence type="ECO:0000256" key="3">
    <source>
        <dbReference type="ARBA" id="ARBA00022530"/>
    </source>
</evidence>
<evidence type="ECO:0000259" key="15">
    <source>
        <dbReference type="PROSITE" id="PS50027"/>
    </source>
</evidence>
<reference evidence="18" key="2">
    <citation type="submission" date="2025-09" db="UniProtKB">
        <authorList>
            <consortium name="Ensembl"/>
        </authorList>
    </citation>
    <scope>IDENTIFICATION</scope>
</reference>
<feature type="domain" description="Laminin EGF-like" evidence="15">
    <location>
        <begin position="393"/>
        <end position="444"/>
    </location>
</feature>
<dbReference type="InterPro" id="IPR056860">
    <property type="entry name" value="LAMB4_dom"/>
</dbReference>
<dbReference type="PROSITE" id="PS50027">
    <property type="entry name" value="EGF_LAM_2"/>
    <property type="match status" value="10"/>
</dbReference>
<comment type="caution">
    <text evidence="12">Lacks conserved residue(s) required for the propagation of feature annotation.</text>
</comment>